<proteinExistence type="predicted"/>
<evidence type="ECO:0000313" key="1">
    <source>
        <dbReference type="EMBL" id="PZE17434.1"/>
    </source>
</evidence>
<evidence type="ECO:0000313" key="2">
    <source>
        <dbReference type="Proteomes" id="UP000249248"/>
    </source>
</evidence>
<keyword evidence="2" id="KW-1185">Reference proteome</keyword>
<dbReference type="Proteomes" id="UP000249248">
    <property type="component" value="Unassembled WGS sequence"/>
</dbReference>
<dbReference type="OrthoDB" id="1489647at2"/>
<dbReference type="EMBL" id="QKSB01000004">
    <property type="protein sequence ID" value="PZE17434.1"/>
    <property type="molecule type" value="Genomic_DNA"/>
</dbReference>
<accession>A0A2W1N0Z0</accession>
<comment type="caution">
    <text evidence="1">The sequence shown here is derived from an EMBL/GenBank/DDBJ whole genome shotgun (WGS) entry which is preliminary data.</text>
</comment>
<dbReference type="AlphaFoldDB" id="A0A2W1N0Z0"/>
<name>A0A2W1N0Z0_9FLAO</name>
<protein>
    <submittedName>
        <fullName evidence="1">Uncharacterized protein</fullName>
    </submittedName>
</protein>
<dbReference type="RefSeq" id="WP_111062958.1">
    <property type="nucleotide sequence ID" value="NZ_JBHUCU010000016.1"/>
</dbReference>
<dbReference type="PROSITE" id="PS51257">
    <property type="entry name" value="PROKAR_LIPOPROTEIN"/>
    <property type="match status" value="1"/>
</dbReference>
<sequence length="590" mass="67202">MKKLIYGTLFLATLGIGFISCKKEIIESSNINKQDAAIVSSKSTSVVPVVAESMTALGNQLQNPYSLLNMQAAFNLLSQSTTYALQTTDLYVRIKPSSIEEIKQLEDLGVDLWDTPFDYEITSYGDYYHDPSLPENEYTYFYAVVKPNFQFPSSINYLILDQLFLPYNAITGSQSSLNEGVNFENLEYKSLELTSNLLPDEILEGLAPKYNPQGKIKVQNYVNHNGGLTTVVPVKNVKVRARRWFYMDSDYTDNNGEFYINLRFRKNTDIIVIFENDKVNIRSIRGWNVQNMFNTVRKNIGEFDGQDLENIDFTFQNTTGVETEQKAHWMAAQTINSMASFREHCSNDGIGAPLNNLNLWLTTKITSDAAAPMLKKMANTSLFSNFYSAFLVVTGHPLAAAIKQIVQQYLPDITYDYNRSFTALASDRVSNTLFHEFAHSIHYAKVGNGYWATYVGYVIVHLGYGQSSSIGSGRIEVSETWAETIGDIYSDRDFPNFTSNNNSYTYYLERQTPTTNNWFREGFMYDLIDNGEDNNFTPYIDNVNAYTITHLYNAMDQDVQSIYQFYTKILSENNNLQWSQMSDYAASHGF</sequence>
<organism evidence="1 2">
    <name type="scientific">Putridiphycobacter roseus</name>
    <dbReference type="NCBI Taxonomy" id="2219161"/>
    <lineage>
        <taxon>Bacteria</taxon>
        <taxon>Pseudomonadati</taxon>
        <taxon>Bacteroidota</taxon>
        <taxon>Flavobacteriia</taxon>
        <taxon>Flavobacteriales</taxon>
        <taxon>Crocinitomicaceae</taxon>
        <taxon>Putridiphycobacter</taxon>
    </lineage>
</organism>
<reference evidence="1 2" key="1">
    <citation type="submission" date="2018-06" db="EMBL/GenBank/DDBJ databases">
        <title>The draft genome sequence of Crocinitomix sp. SM1701.</title>
        <authorList>
            <person name="Zhang X."/>
        </authorList>
    </citation>
    <scope>NUCLEOTIDE SEQUENCE [LARGE SCALE GENOMIC DNA]</scope>
    <source>
        <strain evidence="1 2">SM1701</strain>
    </source>
</reference>
<gene>
    <name evidence="1" type="ORF">DNU06_09185</name>
</gene>